<feature type="signal peptide" evidence="2">
    <location>
        <begin position="1"/>
        <end position="25"/>
    </location>
</feature>
<reference evidence="3 4" key="1">
    <citation type="journal article" date="2018" name="Mol. Biol. Evol.">
        <title>Analysis of the draft genome of the red seaweed Gracilariopsis chorda provides insights into genome size evolution in Rhodophyta.</title>
        <authorList>
            <person name="Lee J."/>
            <person name="Yang E.C."/>
            <person name="Graf L."/>
            <person name="Yang J.H."/>
            <person name="Qiu H."/>
            <person name="Zel Zion U."/>
            <person name="Chan C.X."/>
            <person name="Stephens T.G."/>
            <person name="Weber A.P.M."/>
            <person name="Boo G.H."/>
            <person name="Boo S.M."/>
            <person name="Kim K.M."/>
            <person name="Shin Y."/>
            <person name="Jung M."/>
            <person name="Lee S.J."/>
            <person name="Yim H.S."/>
            <person name="Lee J.H."/>
            <person name="Bhattacharya D."/>
            <person name="Yoon H.S."/>
        </authorList>
    </citation>
    <scope>NUCLEOTIDE SEQUENCE [LARGE SCALE GENOMIC DNA]</scope>
    <source>
        <strain evidence="3 4">SKKU-2015</strain>
        <tissue evidence="3">Whole body</tissue>
    </source>
</reference>
<name>A0A2V3ITL9_9FLOR</name>
<dbReference type="OrthoDB" id="64893at2759"/>
<dbReference type="EMBL" id="NBIV01000090">
    <property type="protein sequence ID" value="PXF44460.1"/>
    <property type="molecule type" value="Genomic_DNA"/>
</dbReference>
<evidence type="ECO:0000256" key="1">
    <source>
        <dbReference type="SAM" id="MobiDB-lite"/>
    </source>
</evidence>
<evidence type="ECO:0000313" key="3">
    <source>
        <dbReference type="EMBL" id="PXF44460.1"/>
    </source>
</evidence>
<dbReference type="AlphaFoldDB" id="A0A2V3ITL9"/>
<gene>
    <name evidence="3" type="ORF">BWQ96_05788</name>
</gene>
<keyword evidence="2" id="KW-0732">Signal</keyword>
<proteinExistence type="predicted"/>
<dbReference type="Proteomes" id="UP000247409">
    <property type="component" value="Unassembled WGS sequence"/>
</dbReference>
<evidence type="ECO:0000256" key="2">
    <source>
        <dbReference type="SAM" id="SignalP"/>
    </source>
</evidence>
<sequence length="322" mass="36020">MWALPLPLVALLLVLLAVQTRETESHGLMVLPRQRGALRKLRYIPYDIDRRAPRDYDKHYPAGDKADVPGAGKRSQEKAAGGGGWTPYNPYDANFRWRSGVCGDKVRGRQEHLKGGKFYHNGMIVAWYLQGDTIGIEHSIVSNHNGFVEVHVCDVSKCPGGDISKECFLNGACTALRRAHNPTCDSGRSMHCGPIDRYNPTRWYLPCSQKNGMGYDIFEAKYATFRLPSHLYCQHCVLQWYWVTANSCSPPGLNNYFTGPDRPHWGKCKGQAGMRGGFGRRKRTCGGRDEFPEEYVQCADISILPRGSTTSRMVNVAYGGVV</sequence>
<feature type="region of interest" description="Disordered" evidence="1">
    <location>
        <begin position="57"/>
        <end position="85"/>
    </location>
</feature>
<keyword evidence="4" id="KW-1185">Reference proteome</keyword>
<feature type="chain" id="PRO_5015923334" evidence="2">
    <location>
        <begin position="26"/>
        <end position="322"/>
    </location>
</feature>
<accession>A0A2V3ITL9</accession>
<feature type="compositionally biased region" description="Basic and acidic residues" evidence="1">
    <location>
        <begin position="57"/>
        <end position="67"/>
    </location>
</feature>
<protein>
    <submittedName>
        <fullName evidence="3">Uncharacterized protein</fullName>
    </submittedName>
</protein>
<organism evidence="3 4">
    <name type="scientific">Gracilariopsis chorda</name>
    <dbReference type="NCBI Taxonomy" id="448386"/>
    <lineage>
        <taxon>Eukaryota</taxon>
        <taxon>Rhodophyta</taxon>
        <taxon>Florideophyceae</taxon>
        <taxon>Rhodymeniophycidae</taxon>
        <taxon>Gracilariales</taxon>
        <taxon>Gracilariaceae</taxon>
        <taxon>Gracilariopsis</taxon>
    </lineage>
</organism>
<evidence type="ECO:0000313" key="4">
    <source>
        <dbReference type="Proteomes" id="UP000247409"/>
    </source>
</evidence>
<comment type="caution">
    <text evidence="3">The sequence shown here is derived from an EMBL/GenBank/DDBJ whole genome shotgun (WGS) entry which is preliminary data.</text>
</comment>